<dbReference type="OrthoDB" id="5428890at2759"/>
<feature type="transmembrane region" description="Helical" evidence="1">
    <location>
        <begin position="350"/>
        <end position="375"/>
    </location>
</feature>
<dbReference type="GeneID" id="36599475"/>
<evidence type="ECO:0000313" key="2">
    <source>
        <dbReference type="EMBL" id="PTB63470.1"/>
    </source>
</evidence>
<keyword evidence="1" id="KW-1133">Transmembrane helix</keyword>
<accession>A0A2T4B2D9</accession>
<keyword evidence="1" id="KW-0472">Membrane</keyword>
<evidence type="ECO:0000313" key="3">
    <source>
        <dbReference type="Proteomes" id="UP000241546"/>
    </source>
</evidence>
<dbReference type="RefSeq" id="XP_024746790.1">
    <property type="nucleotide sequence ID" value="XM_024891357.1"/>
</dbReference>
<dbReference type="AlphaFoldDB" id="A0A2T4B2D9"/>
<keyword evidence="1" id="KW-0812">Transmembrane</keyword>
<keyword evidence="3" id="KW-1185">Reference proteome</keyword>
<dbReference type="EMBL" id="KZ680219">
    <property type="protein sequence ID" value="PTB63470.1"/>
    <property type="molecule type" value="Genomic_DNA"/>
</dbReference>
<gene>
    <name evidence="2" type="ORF">BBK36DRAFT_1126198</name>
</gene>
<sequence length="381" mass="43098">MPNSSLSSLSPQVTNINDVLKALLQTSEPSDSKFNAFRQFYHEITRLAYAPTGATSGDITISINPSGTSSHAAVLRSVSKLKSQCSENFTLGEFQQDAFADYHPRDKDRTTRVAVQLAFMIDPSSKDDFPMAYGIESEHVFPVKWLPSQTFVEFFQSAFPADPMEFWHSSIRKHTLRAWKLNRRLGIQIRPTNDLAEHLVYNPTTKTLAVFHQVEWLKCQVRRTLERSLEESIEMSSTNGTLPPQLLVETLYSIYYILFPIATNKKSAKFAKKLTQAKRDTDLSRSSDSIFDPNLVVYDGLIRPLPGNFKFVYWTKRLRALQTVVDKPPPSNKIISWFERHTSERNALTVAILGLFLTALFGLLSFLVGVAQLVVSLKMAP</sequence>
<evidence type="ECO:0000256" key="1">
    <source>
        <dbReference type="SAM" id="Phobius"/>
    </source>
</evidence>
<organism evidence="2 3">
    <name type="scientific">Trichoderma citrinoviride</name>
    <dbReference type="NCBI Taxonomy" id="58853"/>
    <lineage>
        <taxon>Eukaryota</taxon>
        <taxon>Fungi</taxon>
        <taxon>Dikarya</taxon>
        <taxon>Ascomycota</taxon>
        <taxon>Pezizomycotina</taxon>
        <taxon>Sordariomycetes</taxon>
        <taxon>Hypocreomycetidae</taxon>
        <taxon>Hypocreales</taxon>
        <taxon>Hypocreaceae</taxon>
        <taxon>Trichoderma</taxon>
    </lineage>
</organism>
<protein>
    <submittedName>
        <fullName evidence="2">Uncharacterized protein</fullName>
    </submittedName>
</protein>
<reference evidence="3" key="1">
    <citation type="submission" date="2016-07" db="EMBL/GenBank/DDBJ databases">
        <title>Multiple horizontal gene transfer events from other fungi enriched the ability of initially mycotrophic Trichoderma (Ascomycota) to feed on dead plant biomass.</title>
        <authorList>
            <consortium name="DOE Joint Genome Institute"/>
            <person name="Atanasova L."/>
            <person name="Chenthamara K."/>
            <person name="Zhang J."/>
            <person name="Grujic M."/>
            <person name="Henrissat B."/>
            <person name="Kuo A."/>
            <person name="Aerts A."/>
            <person name="Salamov A."/>
            <person name="Lipzen A."/>
            <person name="Labutti K."/>
            <person name="Barry K."/>
            <person name="Miao Y."/>
            <person name="Rahimi M.J."/>
            <person name="Shen Q."/>
            <person name="Grigoriev I.V."/>
            <person name="Kubicek C.P."/>
            <person name="Druzhinina I.S."/>
        </authorList>
    </citation>
    <scope>NUCLEOTIDE SEQUENCE [LARGE SCALE GENOMIC DNA]</scope>
    <source>
        <strain evidence="3">TUCIM 6016</strain>
    </source>
</reference>
<name>A0A2T4B2D9_9HYPO</name>
<dbReference type="Proteomes" id="UP000241546">
    <property type="component" value="Unassembled WGS sequence"/>
</dbReference>
<proteinExistence type="predicted"/>